<sequence length="62" mass="7430">MNRSTKNPKPWTKKKEILKKQYSSLSDDDLIYEQGEEEKLIGRIQRKLGKSKQEVKRLIKRL</sequence>
<evidence type="ECO:0000313" key="2">
    <source>
        <dbReference type="Proteomes" id="UP000184041"/>
    </source>
</evidence>
<protein>
    <recommendedName>
        <fullName evidence="3">CsbD-like</fullName>
    </recommendedName>
</protein>
<dbReference type="AlphaFoldDB" id="A0A1M5BYD2"/>
<accession>A0A1M5BYD2</accession>
<dbReference type="EMBL" id="FQUS01000009">
    <property type="protein sequence ID" value="SHF47390.1"/>
    <property type="molecule type" value="Genomic_DNA"/>
</dbReference>
<evidence type="ECO:0000313" key="1">
    <source>
        <dbReference type="EMBL" id="SHF47390.1"/>
    </source>
</evidence>
<organism evidence="1 2">
    <name type="scientific">Fodinibius roseus</name>
    <dbReference type="NCBI Taxonomy" id="1194090"/>
    <lineage>
        <taxon>Bacteria</taxon>
        <taxon>Pseudomonadati</taxon>
        <taxon>Balneolota</taxon>
        <taxon>Balneolia</taxon>
        <taxon>Balneolales</taxon>
        <taxon>Balneolaceae</taxon>
        <taxon>Fodinibius</taxon>
    </lineage>
</organism>
<dbReference type="InterPro" id="IPR036629">
    <property type="entry name" value="YjbJ_sf"/>
</dbReference>
<reference evidence="1 2" key="1">
    <citation type="submission" date="2016-11" db="EMBL/GenBank/DDBJ databases">
        <authorList>
            <person name="Jaros S."/>
            <person name="Januszkiewicz K."/>
            <person name="Wedrychowicz H."/>
        </authorList>
    </citation>
    <scope>NUCLEOTIDE SEQUENCE [LARGE SCALE GENOMIC DNA]</scope>
    <source>
        <strain evidence="1 2">DSM 21986</strain>
    </source>
</reference>
<dbReference type="SUPFAM" id="SSF69047">
    <property type="entry name" value="Hypothetical protein YjbJ"/>
    <property type="match status" value="1"/>
</dbReference>
<dbReference type="Proteomes" id="UP000184041">
    <property type="component" value="Unassembled WGS sequence"/>
</dbReference>
<gene>
    <name evidence="1" type="ORF">SAMN05443144_10926</name>
</gene>
<dbReference type="STRING" id="1194090.SAMN05443144_10926"/>
<dbReference type="OrthoDB" id="9796058at2"/>
<name>A0A1M5BYD2_9BACT</name>
<dbReference type="Gene3D" id="1.10.1470.10">
    <property type="entry name" value="YjbJ"/>
    <property type="match status" value="1"/>
</dbReference>
<evidence type="ECO:0008006" key="3">
    <source>
        <dbReference type="Google" id="ProtNLM"/>
    </source>
</evidence>
<dbReference type="RefSeq" id="WP_073063009.1">
    <property type="nucleotide sequence ID" value="NZ_FQUS01000009.1"/>
</dbReference>
<proteinExistence type="predicted"/>
<keyword evidence="2" id="KW-1185">Reference proteome</keyword>